<organism evidence="10 11">
    <name type="scientific">Ilyomonas limi</name>
    <dbReference type="NCBI Taxonomy" id="2575867"/>
    <lineage>
        <taxon>Bacteria</taxon>
        <taxon>Pseudomonadati</taxon>
        <taxon>Bacteroidota</taxon>
        <taxon>Chitinophagia</taxon>
        <taxon>Chitinophagales</taxon>
        <taxon>Chitinophagaceae</taxon>
        <taxon>Ilyomonas</taxon>
    </lineage>
</organism>
<keyword evidence="11" id="KW-1185">Reference proteome</keyword>
<keyword evidence="7" id="KW-0249">Electron transport</keyword>
<dbReference type="InterPro" id="IPR036280">
    <property type="entry name" value="Multihaem_cyt_sf"/>
</dbReference>
<dbReference type="NCBIfam" id="NF033196">
    <property type="entry name" value="c_type_nonphoto"/>
    <property type="match status" value="1"/>
</dbReference>
<evidence type="ECO:0000256" key="1">
    <source>
        <dbReference type="ARBA" id="ARBA00003196"/>
    </source>
</evidence>
<reference evidence="10 11" key="1">
    <citation type="submission" date="2019-05" db="EMBL/GenBank/DDBJ databases">
        <title>Panacibacter sp. strain 17mud1-8 Genome sequencing and assembly.</title>
        <authorList>
            <person name="Chhetri G."/>
        </authorList>
    </citation>
    <scope>NUCLEOTIDE SEQUENCE [LARGE SCALE GENOMIC DNA]</scope>
    <source>
        <strain evidence="10 11">17mud1-8</strain>
    </source>
</reference>
<protein>
    <recommendedName>
        <fullName evidence="2">Photosynthetic reaction center cytochrome c subunit</fullName>
    </recommendedName>
</protein>
<evidence type="ECO:0000256" key="7">
    <source>
        <dbReference type="ARBA" id="ARBA00022982"/>
    </source>
</evidence>
<keyword evidence="4" id="KW-0602">Photosynthesis</keyword>
<dbReference type="Proteomes" id="UP000305848">
    <property type="component" value="Unassembled WGS sequence"/>
</dbReference>
<evidence type="ECO:0000256" key="8">
    <source>
        <dbReference type="ARBA" id="ARBA00023004"/>
    </source>
</evidence>
<dbReference type="GO" id="GO:0019684">
    <property type="term" value="P:photosynthesis, light reaction"/>
    <property type="evidence" value="ECO:0007669"/>
    <property type="project" value="InterPro"/>
</dbReference>
<evidence type="ECO:0000256" key="4">
    <source>
        <dbReference type="ARBA" id="ARBA00022531"/>
    </source>
</evidence>
<evidence type="ECO:0000256" key="5">
    <source>
        <dbReference type="ARBA" id="ARBA00022617"/>
    </source>
</evidence>
<dbReference type="Pfam" id="PF02276">
    <property type="entry name" value="CytoC_RC"/>
    <property type="match status" value="1"/>
</dbReference>
<dbReference type="InterPro" id="IPR023119">
    <property type="entry name" value="Multihaem_cyt_PRC_cyt_su-like"/>
</dbReference>
<dbReference type="Gene3D" id="1.10.468.10">
    <property type="entry name" value="Photosynthetic Reaction Center, subunit C, domain 2"/>
    <property type="match status" value="1"/>
</dbReference>
<dbReference type="EMBL" id="SZQL01000013">
    <property type="protein sequence ID" value="TKK66924.1"/>
    <property type="molecule type" value="Genomic_DNA"/>
</dbReference>
<dbReference type="GO" id="GO:0009055">
    <property type="term" value="F:electron transfer activity"/>
    <property type="evidence" value="ECO:0007669"/>
    <property type="project" value="InterPro"/>
</dbReference>
<keyword evidence="3" id="KW-0813">Transport</keyword>
<evidence type="ECO:0000256" key="2">
    <source>
        <dbReference type="ARBA" id="ARBA00015978"/>
    </source>
</evidence>
<evidence type="ECO:0000256" key="6">
    <source>
        <dbReference type="ARBA" id="ARBA00022723"/>
    </source>
</evidence>
<dbReference type="GO" id="GO:0005506">
    <property type="term" value="F:iron ion binding"/>
    <property type="evidence" value="ECO:0007669"/>
    <property type="project" value="InterPro"/>
</dbReference>
<keyword evidence="6" id="KW-0479">Metal-binding</keyword>
<feature type="compositionally biased region" description="Basic and acidic residues" evidence="9">
    <location>
        <begin position="173"/>
        <end position="183"/>
    </location>
</feature>
<keyword evidence="5" id="KW-0349">Heme</keyword>
<dbReference type="AlphaFoldDB" id="A0A4U3KYR1"/>
<accession>A0A4U3KYR1</accession>
<dbReference type="GO" id="GO:0020037">
    <property type="term" value="F:heme binding"/>
    <property type="evidence" value="ECO:0007669"/>
    <property type="project" value="InterPro"/>
</dbReference>
<keyword evidence="8" id="KW-0408">Iron</keyword>
<gene>
    <name evidence="10" type="ORF">FC093_15600</name>
</gene>
<dbReference type="OrthoDB" id="951235at2"/>
<dbReference type="SUPFAM" id="SSF48695">
    <property type="entry name" value="Multiheme cytochromes"/>
    <property type="match status" value="1"/>
</dbReference>
<evidence type="ECO:0000313" key="10">
    <source>
        <dbReference type="EMBL" id="TKK66924.1"/>
    </source>
</evidence>
<sequence length="183" mass="20506">MDKTVIFIAHFKITSRLFMNKKLTVLFLLAAAVFFGTTAFKPKATPPDKWKNLKVLPQDISEDSLKVVMRTFNASLGVKCVFCHAMGDNGHPNFPSDDKPEKDIARYMMKMTKEINTTYFNFKKVANPDTIRVVTCYTCHKGDAHPEGIPPVDSTHMGMPPGNMPPASGMHDSTMHDSTMHKQ</sequence>
<evidence type="ECO:0000256" key="3">
    <source>
        <dbReference type="ARBA" id="ARBA00022448"/>
    </source>
</evidence>
<evidence type="ECO:0000256" key="9">
    <source>
        <dbReference type="SAM" id="MobiDB-lite"/>
    </source>
</evidence>
<comment type="function">
    <text evidence="1">The reaction center of purple bacteria contains a tightly bound cytochrome molecule which re-reduces the photo oxidized primary electron donor.</text>
</comment>
<comment type="caution">
    <text evidence="10">The sequence shown here is derived from an EMBL/GenBank/DDBJ whole genome shotgun (WGS) entry which is preliminary data.</text>
</comment>
<feature type="region of interest" description="Disordered" evidence="9">
    <location>
        <begin position="162"/>
        <end position="183"/>
    </location>
</feature>
<dbReference type="GO" id="GO:0030077">
    <property type="term" value="C:plasma membrane light-harvesting complex"/>
    <property type="evidence" value="ECO:0007669"/>
    <property type="project" value="InterPro"/>
</dbReference>
<name>A0A4U3KYR1_9BACT</name>
<evidence type="ECO:0000313" key="11">
    <source>
        <dbReference type="Proteomes" id="UP000305848"/>
    </source>
</evidence>
<proteinExistence type="predicted"/>
<dbReference type="InterPro" id="IPR003158">
    <property type="entry name" value="Photosyn_RC_cyt_c-su"/>
</dbReference>